<reference evidence="1" key="1">
    <citation type="submission" date="2021-06" db="EMBL/GenBank/DDBJ databases">
        <authorList>
            <person name="Kallberg Y."/>
            <person name="Tangrot J."/>
            <person name="Rosling A."/>
        </authorList>
    </citation>
    <scope>NUCLEOTIDE SEQUENCE</scope>
    <source>
        <strain evidence="1">FL130A</strain>
    </source>
</reference>
<dbReference type="AlphaFoldDB" id="A0A9N9CW42"/>
<accession>A0A9N9CW42</accession>
<evidence type="ECO:0000313" key="2">
    <source>
        <dbReference type="Proteomes" id="UP000789508"/>
    </source>
</evidence>
<proteinExistence type="predicted"/>
<evidence type="ECO:0000313" key="1">
    <source>
        <dbReference type="EMBL" id="CAG8613779.1"/>
    </source>
</evidence>
<dbReference type="Proteomes" id="UP000789508">
    <property type="component" value="Unassembled WGS sequence"/>
</dbReference>
<feature type="non-terminal residue" evidence="1">
    <location>
        <position position="1"/>
    </location>
</feature>
<comment type="caution">
    <text evidence="1">The sequence shown here is derived from an EMBL/GenBank/DDBJ whole genome shotgun (WGS) entry which is preliminary data.</text>
</comment>
<sequence>YINVQTETGYTPRNSHQDGAGYLRHQLNSRCVASVGGLPHCITQADFNMKI</sequence>
<protein>
    <submittedName>
        <fullName evidence="1">5186_t:CDS:1</fullName>
    </submittedName>
</protein>
<name>A0A9N9CW42_9GLOM</name>
<organism evidence="1 2">
    <name type="scientific">Ambispora leptoticha</name>
    <dbReference type="NCBI Taxonomy" id="144679"/>
    <lineage>
        <taxon>Eukaryota</taxon>
        <taxon>Fungi</taxon>
        <taxon>Fungi incertae sedis</taxon>
        <taxon>Mucoromycota</taxon>
        <taxon>Glomeromycotina</taxon>
        <taxon>Glomeromycetes</taxon>
        <taxon>Archaeosporales</taxon>
        <taxon>Ambisporaceae</taxon>
        <taxon>Ambispora</taxon>
    </lineage>
</organism>
<dbReference type="EMBL" id="CAJVPS010005309">
    <property type="protein sequence ID" value="CAG8613779.1"/>
    <property type="molecule type" value="Genomic_DNA"/>
</dbReference>
<gene>
    <name evidence="1" type="ORF">ALEPTO_LOCUS8676</name>
</gene>
<keyword evidence="2" id="KW-1185">Reference proteome</keyword>